<sequence length="335" mass="36269">MLSRPSPSLHAPFPWIPPGLYTWAHPNRTLWSKMPGIKVFHVTALATLLLSSVLLSIAAQDTCTTSSQPNPIAQQYPNDATGTLNTTLAIVPIPLSTARSIIPSQHAILEGAYRSLMPDFPADMYPVLVTAGLDHDIQLAALSINVQDFQRFGWSFPFIDLLGDGYSSFTMAPAQMISADNQVAINGSRAYGTTVYPSKFEPGCEAYARLPSGSTYFKGQAADDSGKYVTLEFSPLDQGTTNPFPVEVYQNITNQPIFANGTQCDRQVRLFNSTINEGQWAPAPVKGTVFSNLEPLSDTEGLGEVFGILVDTPFIEFNMLDCTTLKGYSGTGPGD</sequence>
<accession>A0AAD9S8N7</accession>
<name>A0AAD9S8N7_PHOAM</name>
<evidence type="ECO:0000313" key="2">
    <source>
        <dbReference type="Proteomes" id="UP001265746"/>
    </source>
</evidence>
<comment type="caution">
    <text evidence="1">The sequence shown here is derived from an EMBL/GenBank/DDBJ whole genome shotgun (WGS) entry which is preliminary data.</text>
</comment>
<dbReference type="EMBL" id="JAUJFL010000005">
    <property type="protein sequence ID" value="KAK2602334.1"/>
    <property type="molecule type" value="Genomic_DNA"/>
</dbReference>
<dbReference type="AlphaFoldDB" id="A0AAD9S8N7"/>
<proteinExistence type="predicted"/>
<evidence type="ECO:0000313" key="1">
    <source>
        <dbReference type="EMBL" id="KAK2602334.1"/>
    </source>
</evidence>
<protein>
    <submittedName>
        <fullName evidence="1">Uncharacterized protein</fullName>
    </submittedName>
</protein>
<gene>
    <name evidence="1" type="ORF">N8I77_008878</name>
</gene>
<reference evidence="1" key="1">
    <citation type="submission" date="2023-06" db="EMBL/GenBank/DDBJ databases">
        <authorList>
            <person name="Noh H."/>
        </authorList>
    </citation>
    <scope>NUCLEOTIDE SEQUENCE</scope>
    <source>
        <strain evidence="1">DUCC20226</strain>
    </source>
</reference>
<dbReference type="Proteomes" id="UP001265746">
    <property type="component" value="Unassembled WGS sequence"/>
</dbReference>
<organism evidence="1 2">
    <name type="scientific">Phomopsis amygdali</name>
    <name type="common">Fusicoccum amygdali</name>
    <dbReference type="NCBI Taxonomy" id="1214568"/>
    <lineage>
        <taxon>Eukaryota</taxon>
        <taxon>Fungi</taxon>
        <taxon>Dikarya</taxon>
        <taxon>Ascomycota</taxon>
        <taxon>Pezizomycotina</taxon>
        <taxon>Sordariomycetes</taxon>
        <taxon>Sordariomycetidae</taxon>
        <taxon>Diaporthales</taxon>
        <taxon>Diaporthaceae</taxon>
        <taxon>Diaporthe</taxon>
    </lineage>
</organism>
<keyword evidence="2" id="KW-1185">Reference proteome</keyword>